<dbReference type="Gene3D" id="3.60.10.10">
    <property type="entry name" value="Endonuclease/exonuclease/phosphatase"/>
    <property type="match status" value="1"/>
</dbReference>
<organism evidence="1 2">
    <name type="scientific">Stomoxys calcitrans</name>
    <name type="common">Stable fly</name>
    <name type="synonym">Conops calcitrans</name>
    <dbReference type="NCBI Taxonomy" id="35570"/>
    <lineage>
        <taxon>Eukaryota</taxon>
        <taxon>Metazoa</taxon>
        <taxon>Ecdysozoa</taxon>
        <taxon>Arthropoda</taxon>
        <taxon>Hexapoda</taxon>
        <taxon>Insecta</taxon>
        <taxon>Pterygota</taxon>
        <taxon>Neoptera</taxon>
        <taxon>Endopterygota</taxon>
        <taxon>Diptera</taxon>
        <taxon>Brachycera</taxon>
        <taxon>Muscomorpha</taxon>
        <taxon>Muscoidea</taxon>
        <taxon>Muscidae</taxon>
        <taxon>Stomoxys</taxon>
    </lineage>
</organism>
<evidence type="ECO:0000313" key="1">
    <source>
        <dbReference type="EnsemblMetazoa" id="SCAU012547-PA"/>
    </source>
</evidence>
<name>A0A1I8PZS5_STOCA</name>
<sequence length="312" mass="35925">MTARLNSKFRKISIVQCYAPTEPDDNETKAQFYSQPDSVTRSLSKGDFKLFMGDFNAKVGNNSNNLQSIMGIQGFGDTRNDNSDRMVDFCPRNRLLKIYTNILENNQMKTPVIKSTTYFLGSLMSVKTRRGADIDNDPMLLVVTLRLRRAVMKRTQTKTRKFHLLNLKDPETVREYKATLTDKLQNNTHTWADITTAYTETATSIIGTARRSQKPWISNETIEEIRHRKCLRNALLWSKSSVTKLAVSTEYRAFASLVKRQVRRVKRIYFNMLAEQAENEATIGNMCGYYESVKQMSDNNIRPTAIIKDEDR</sequence>
<dbReference type="InterPro" id="IPR036691">
    <property type="entry name" value="Endo/exonu/phosph_ase_sf"/>
</dbReference>
<proteinExistence type="predicted"/>
<dbReference type="AlphaFoldDB" id="A0A1I8PZS5"/>
<protein>
    <recommendedName>
        <fullName evidence="3">Endonuclease/exonuclease/phosphatase domain-containing protein</fullName>
    </recommendedName>
</protein>
<dbReference type="Proteomes" id="UP000095300">
    <property type="component" value="Unassembled WGS sequence"/>
</dbReference>
<reference evidence="1" key="1">
    <citation type="submission" date="2020-05" db="UniProtKB">
        <authorList>
            <consortium name="EnsemblMetazoa"/>
        </authorList>
    </citation>
    <scope>IDENTIFICATION</scope>
    <source>
        <strain evidence="1">USDA</strain>
    </source>
</reference>
<dbReference type="SUPFAM" id="SSF56219">
    <property type="entry name" value="DNase I-like"/>
    <property type="match status" value="1"/>
</dbReference>
<accession>A0A1I8PZS5</accession>
<keyword evidence="2" id="KW-1185">Reference proteome</keyword>
<evidence type="ECO:0008006" key="3">
    <source>
        <dbReference type="Google" id="ProtNLM"/>
    </source>
</evidence>
<dbReference type="STRING" id="35570.A0A1I8PZS5"/>
<dbReference type="VEuPathDB" id="VectorBase:SCAU012547"/>
<evidence type="ECO:0000313" key="2">
    <source>
        <dbReference type="Proteomes" id="UP000095300"/>
    </source>
</evidence>
<dbReference type="EnsemblMetazoa" id="SCAU012547-RA">
    <property type="protein sequence ID" value="SCAU012547-PA"/>
    <property type="gene ID" value="SCAU012547"/>
</dbReference>
<gene>
    <name evidence="1" type="primary">106092205</name>
</gene>